<evidence type="ECO:0000256" key="1">
    <source>
        <dbReference type="SAM" id="MobiDB-lite"/>
    </source>
</evidence>
<dbReference type="InterPro" id="IPR005224">
    <property type="entry name" value="SfsA"/>
</dbReference>
<sequence length="392" mass="43830">MVRRGRFIIQWGVNILSTCCMLYSSARSSSFCIAMVATRRSHRTSSADLRSLPPRKRRSLTSAAGRPLAAKKLFAGENPDTERKELFSLYNEDDELVLAKMVARPSKRNRSPYVADIALIDSGREAIAHVPNLDMGGKCISGSILLVKAATDKKGNKIGADAVSPKYGTPKCEFHTQLLLVDESNLHPKLYPPTWVGAHPNLGERIAECWIRNNVLGPVESVKRQVTIGNMRSDFEITHKDGSKRLVEVKQVVDTDYYVEAPPPDTMKCRFLSSRVPYRRTAIFPWGNSKQKGPDGEAVVSARAINHVRELTRLVEERQYKATVLFVVVRGDAEVFRPNAHSCPSFAKYLRQAEQAGVQVLAKRVMWGEKDHELGSCFDDPSELPIEWPDVV</sequence>
<dbReference type="GO" id="GO:0003677">
    <property type="term" value="F:DNA binding"/>
    <property type="evidence" value="ECO:0007669"/>
    <property type="project" value="InterPro"/>
</dbReference>
<dbReference type="InParanoid" id="A0A1Z5K1P1"/>
<dbReference type="Proteomes" id="UP000198406">
    <property type="component" value="Unassembled WGS sequence"/>
</dbReference>
<name>A0A1Z5K1P1_FISSO</name>
<dbReference type="OrthoDB" id="199134at2759"/>
<reference evidence="3 4" key="1">
    <citation type="journal article" date="2015" name="Plant Cell">
        <title>Oil accumulation by the oleaginous diatom Fistulifera solaris as revealed by the genome and transcriptome.</title>
        <authorList>
            <person name="Tanaka T."/>
            <person name="Maeda Y."/>
            <person name="Veluchamy A."/>
            <person name="Tanaka M."/>
            <person name="Abida H."/>
            <person name="Marechal E."/>
            <person name="Bowler C."/>
            <person name="Muto M."/>
            <person name="Sunaga Y."/>
            <person name="Tanaka M."/>
            <person name="Yoshino T."/>
            <person name="Taniguchi T."/>
            <person name="Fukuda Y."/>
            <person name="Nemoto M."/>
            <person name="Matsumoto M."/>
            <person name="Wong P.S."/>
            <person name="Aburatani S."/>
            <person name="Fujibuchi W."/>
        </authorList>
    </citation>
    <scope>NUCLEOTIDE SEQUENCE [LARGE SCALE GENOMIC DNA]</scope>
    <source>
        <strain evidence="3 4">JPCC DA0580</strain>
    </source>
</reference>
<dbReference type="PANTHER" id="PTHR30545:SF3">
    <property type="entry name" value="SUGAR FERMENTATION STIMULATION PROTEIN C-TERMINAL DOMAIN-CONTAINING PROTEIN"/>
    <property type="match status" value="1"/>
</dbReference>
<proteinExistence type="predicted"/>
<evidence type="ECO:0000313" key="3">
    <source>
        <dbReference type="EMBL" id="GAX20036.1"/>
    </source>
</evidence>
<dbReference type="Pfam" id="PF03749">
    <property type="entry name" value="SfsA"/>
    <property type="match status" value="1"/>
</dbReference>
<dbReference type="PANTHER" id="PTHR30545">
    <property type="entry name" value="SUGAR FERMENTATION STIMULATION PROTEIN A"/>
    <property type="match status" value="1"/>
</dbReference>
<accession>A0A1Z5K1P1</accession>
<evidence type="ECO:0000313" key="4">
    <source>
        <dbReference type="Proteomes" id="UP000198406"/>
    </source>
</evidence>
<feature type="domain" description="Sugar fermentation stimulation protein C-terminal" evidence="2">
    <location>
        <begin position="300"/>
        <end position="367"/>
    </location>
</feature>
<gene>
    <name evidence="3" type="ORF">FisN_1Lh483</name>
</gene>
<organism evidence="3 4">
    <name type="scientific">Fistulifera solaris</name>
    <name type="common">Oleaginous diatom</name>
    <dbReference type="NCBI Taxonomy" id="1519565"/>
    <lineage>
        <taxon>Eukaryota</taxon>
        <taxon>Sar</taxon>
        <taxon>Stramenopiles</taxon>
        <taxon>Ochrophyta</taxon>
        <taxon>Bacillariophyta</taxon>
        <taxon>Bacillariophyceae</taxon>
        <taxon>Bacillariophycidae</taxon>
        <taxon>Naviculales</taxon>
        <taxon>Naviculaceae</taxon>
        <taxon>Fistulifera</taxon>
    </lineage>
</organism>
<dbReference type="Gene3D" id="3.40.1350.60">
    <property type="match status" value="1"/>
</dbReference>
<dbReference type="AlphaFoldDB" id="A0A1Z5K1P1"/>
<keyword evidence="4" id="KW-1185">Reference proteome</keyword>
<feature type="region of interest" description="Disordered" evidence="1">
    <location>
        <begin position="44"/>
        <end position="64"/>
    </location>
</feature>
<evidence type="ECO:0000259" key="2">
    <source>
        <dbReference type="Pfam" id="PF03749"/>
    </source>
</evidence>
<comment type="caution">
    <text evidence="3">The sequence shown here is derived from an EMBL/GenBank/DDBJ whole genome shotgun (WGS) entry which is preliminary data.</text>
</comment>
<protein>
    <recommendedName>
        <fullName evidence="2">Sugar fermentation stimulation protein C-terminal domain-containing protein</fullName>
    </recommendedName>
</protein>
<dbReference type="EMBL" id="BDSP01000141">
    <property type="protein sequence ID" value="GAX20036.1"/>
    <property type="molecule type" value="Genomic_DNA"/>
</dbReference>
<dbReference type="InterPro" id="IPR040452">
    <property type="entry name" value="SfsA_C"/>
</dbReference>